<dbReference type="Proteomes" id="UP000504634">
    <property type="component" value="Unplaced"/>
</dbReference>
<name>A0A6J2U5I2_DROLE</name>
<dbReference type="InterPro" id="IPR016187">
    <property type="entry name" value="CTDL_fold"/>
</dbReference>
<dbReference type="CDD" id="cd00037">
    <property type="entry name" value="CLECT"/>
    <property type="match status" value="1"/>
</dbReference>
<dbReference type="PROSITE" id="PS50041">
    <property type="entry name" value="C_TYPE_LECTIN_2"/>
    <property type="match status" value="1"/>
</dbReference>
<accession>A0A6J2U5I2</accession>
<keyword evidence="3" id="KW-1185">Reference proteome</keyword>
<dbReference type="SUPFAM" id="SSF56436">
    <property type="entry name" value="C-type lectin-like"/>
    <property type="match status" value="1"/>
</dbReference>
<evidence type="ECO:0000259" key="2">
    <source>
        <dbReference type="PROSITE" id="PS50041"/>
    </source>
</evidence>
<dbReference type="RefSeq" id="XP_030383210.1">
    <property type="nucleotide sequence ID" value="XM_030527350.1"/>
</dbReference>
<feature type="signal peptide" evidence="1">
    <location>
        <begin position="1"/>
        <end position="19"/>
    </location>
</feature>
<dbReference type="InterPro" id="IPR050111">
    <property type="entry name" value="C-type_lectin/snaclec_domain"/>
</dbReference>
<dbReference type="PANTHER" id="PTHR22803">
    <property type="entry name" value="MANNOSE, PHOSPHOLIPASE, LECTIN RECEPTOR RELATED"/>
    <property type="match status" value="1"/>
</dbReference>
<dbReference type="SMART" id="SM00034">
    <property type="entry name" value="CLECT"/>
    <property type="match status" value="1"/>
</dbReference>
<dbReference type="GeneID" id="115630697"/>
<feature type="chain" id="PRO_5026660396" evidence="1">
    <location>
        <begin position="20"/>
        <end position="187"/>
    </location>
</feature>
<dbReference type="Gene3D" id="3.10.100.10">
    <property type="entry name" value="Mannose-Binding Protein A, subunit A"/>
    <property type="match status" value="1"/>
</dbReference>
<dbReference type="InterPro" id="IPR016186">
    <property type="entry name" value="C-type_lectin-like/link_sf"/>
</dbReference>
<dbReference type="OrthoDB" id="7357196at2759"/>
<feature type="domain" description="C-type lectin" evidence="2">
    <location>
        <begin position="32"/>
        <end position="161"/>
    </location>
</feature>
<protein>
    <submittedName>
        <fullName evidence="4">C-type lectin 37Db-like</fullName>
    </submittedName>
</protein>
<proteinExistence type="predicted"/>
<keyword evidence="1" id="KW-0732">Signal</keyword>
<organism evidence="3 4">
    <name type="scientific">Drosophila lebanonensis</name>
    <name type="common">Fruit fly</name>
    <name type="synonym">Scaptodrosophila lebanonensis</name>
    <dbReference type="NCBI Taxonomy" id="7225"/>
    <lineage>
        <taxon>Eukaryota</taxon>
        <taxon>Metazoa</taxon>
        <taxon>Ecdysozoa</taxon>
        <taxon>Arthropoda</taxon>
        <taxon>Hexapoda</taxon>
        <taxon>Insecta</taxon>
        <taxon>Pterygota</taxon>
        <taxon>Neoptera</taxon>
        <taxon>Endopterygota</taxon>
        <taxon>Diptera</taxon>
        <taxon>Brachycera</taxon>
        <taxon>Muscomorpha</taxon>
        <taxon>Ephydroidea</taxon>
        <taxon>Drosophilidae</taxon>
        <taxon>Scaptodrosophila</taxon>
    </lineage>
</organism>
<dbReference type="Pfam" id="PF00059">
    <property type="entry name" value="Lectin_C"/>
    <property type="match status" value="1"/>
</dbReference>
<gene>
    <name evidence="4" type="primary">LOC115630697</name>
</gene>
<dbReference type="InterPro" id="IPR001304">
    <property type="entry name" value="C-type_lectin-like"/>
</dbReference>
<evidence type="ECO:0000313" key="4">
    <source>
        <dbReference type="RefSeq" id="XP_030383210.1"/>
    </source>
</evidence>
<evidence type="ECO:0000256" key="1">
    <source>
        <dbReference type="SAM" id="SignalP"/>
    </source>
</evidence>
<evidence type="ECO:0000313" key="3">
    <source>
        <dbReference type="Proteomes" id="UP000504634"/>
    </source>
</evidence>
<reference evidence="4" key="1">
    <citation type="submission" date="2025-08" db="UniProtKB">
        <authorList>
            <consortium name="RefSeq"/>
        </authorList>
    </citation>
    <scope>IDENTIFICATION</scope>
    <source>
        <strain evidence="4">11010-0011.00</strain>
        <tissue evidence="4">Whole body</tissue>
    </source>
</reference>
<dbReference type="AlphaFoldDB" id="A0A6J2U5I2"/>
<sequence>MTTLLKSLTILSVLSFVVCSSIGICPNGFTRVGEKCYLMPSIKGNWSEADSLCRLLNSYLLVFESQTEADLVQAHLAKIGSIHSTNTTEKWWDNSLWTSIKARENSRDFVVQHTGEPIPFPMWGPQQPDHDNQQCVATCSLTGKMVYHDYNCHIPLAFACKTSTKQEAAMDSEYATETPEVNTESIF</sequence>